<sequence length="91" mass="10211">MAESLCEDLSSSLANMEQVEEAYKKGLQTCRYGWVNSTKLVILRHESNTLCASGQIGITKKIQDGNKYDAFCYDATGPEEFLRQSLANLRK</sequence>
<keyword evidence="8" id="KW-0325">Glycoprotein</keyword>
<dbReference type="OrthoDB" id="8952307at2759"/>
<keyword evidence="2" id="KW-0812">Transmembrane</keyword>
<gene>
    <name evidence="11" type="ORF">DPX16_19550</name>
</gene>
<dbReference type="GO" id="GO:0005540">
    <property type="term" value="F:hyaluronic acid binding"/>
    <property type="evidence" value="ECO:0007669"/>
    <property type="project" value="InterPro"/>
</dbReference>
<keyword evidence="5" id="KW-0472">Membrane</keyword>
<dbReference type="InterPro" id="IPR043210">
    <property type="entry name" value="CD44_antigen-like"/>
</dbReference>
<dbReference type="AlphaFoldDB" id="A0A3N0Z8W3"/>
<proteinExistence type="predicted"/>
<evidence type="ECO:0000256" key="6">
    <source>
        <dbReference type="ARBA" id="ARBA00023157"/>
    </source>
</evidence>
<dbReference type="GO" id="GO:0016323">
    <property type="term" value="C:basolateral plasma membrane"/>
    <property type="evidence" value="ECO:0007669"/>
    <property type="project" value="TreeGrafter"/>
</dbReference>
<dbReference type="GO" id="GO:0004896">
    <property type="term" value="F:cytokine receptor activity"/>
    <property type="evidence" value="ECO:0007669"/>
    <property type="project" value="TreeGrafter"/>
</dbReference>
<dbReference type="GO" id="GO:0006954">
    <property type="term" value="P:inflammatory response"/>
    <property type="evidence" value="ECO:0007669"/>
    <property type="project" value="TreeGrafter"/>
</dbReference>
<name>A0A3N0Z8W3_ANAGA</name>
<comment type="caution">
    <text evidence="11">The sequence shown here is derived from an EMBL/GenBank/DDBJ whole genome shotgun (WGS) entry which is preliminary data.</text>
</comment>
<reference evidence="11 12" key="1">
    <citation type="submission" date="2018-10" db="EMBL/GenBank/DDBJ databases">
        <title>Genome assembly for a Yunnan-Guizhou Plateau 3E fish, Anabarilius grahami (Regan), and its evolutionary and genetic applications.</title>
        <authorList>
            <person name="Jiang W."/>
        </authorList>
    </citation>
    <scope>NUCLEOTIDE SEQUENCE [LARGE SCALE GENOMIC DNA]</scope>
    <source>
        <strain evidence="11">AG-KIZ</strain>
        <tissue evidence="11">Muscle</tissue>
    </source>
</reference>
<dbReference type="Gene3D" id="3.10.100.10">
    <property type="entry name" value="Mannose-Binding Protein A, subunit A"/>
    <property type="match status" value="1"/>
</dbReference>
<keyword evidence="4" id="KW-1133">Transmembrane helix</keyword>
<dbReference type="PANTHER" id="PTHR10225">
    <property type="entry name" value="HYALURONAN RECEPTOR"/>
    <property type="match status" value="1"/>
</dbReference>
<dbReference type="GO" id="GO:0007155">
    <property type="term" value="P:cell adhesion"/>
    <property type="evidence" value="ECO:0007669"/>
    <property type="project" value="InterPro"/>
</dbReference>
<evidence type="ECO:0000256" key="4">
    <source>
        <dbReference type="ARBA" id="ARBA00022989"/>
    </source>
</evidence>
<dbReference type="SUPFAM" id="SSF56436">
    <property type="entry name" value="C-type lectin-like"/>
    <property type="match status" value="1"/>
</dbReference>
<evidence type="ECO:0000256" key="9">
    <source>
        <dbReference type="PROSITE-ProRule" id="PRU00323"/>
    </source>
</evidence>
<dbReference type="GO" id="GO:0035692">
    <property type="term" value="C:macrophage migration inhibitory factor receptor complex"/>
    <property type="evidence" value="ECO:0007669"/>
    <property type="project" value="TreeGrafter"/>
</dbReference>
<evidence type="ECO:0000256" key="7">
    <source>
        <dbReference type="ARBA" id="ARBA00023170"/>
    </source>
</evidence>
<dbReference type="Proteomes" id="UP000281406">
    <property type="component" value="Unassembled WGS sequence"/>
</dbReference>
<dbReference type="InterPro" id="IPR016186">
    <property type="entry name" value="C-type_lectin-like/link_sf"/>
</dbReference>
<evidence type="ECO:0000313" key="12">
    <source>
        <dbReference type="Proteomes" id="UP000281406"/>
    </source>
</evidence>
<keyword evidence="12" id="KW-1185">Reference proteome</keyword>
<comment type="subcellular location">
    <subcellularLocation>
        <location evidence="1">Membrane</location>
        <topology evidence="1">Single-pass membrane protein</topology>
    </subcellularLocation>
</comment>
<evidence type="ECO:0000313" key="11">
    <source>
        <dbReference type="EMBL" id="ROL54880.1"/>
    </source>
</evidence>
<dbReference type="PROSITE" id="PS50963">
    <property type="entry name" value="LINK_2"/>
    <property type="match status" value="1"/>
</dbReference>
<accession>A0A3N0Z8W3</accession>
<feature type="disulfide bond" evidence="9">
    <location>
        <begin position="30"/>
        <end position="51"/>
    </location>
</feature>
<dbReference type="SMART" id="SM00445">
    <property type="entry name" value="LINK"/>
    <property type="match status" value="1"/>
</dbReference>
<dbReference type="PANTHER" id="PTHR10225:SF6">
    <property type="entry name" value="CD44 ANTIGEN"/>
    <property type="match status" value="1"/>
</dbReference>
<feature type="domain" description="Link" evidence="10">
    <location>
        <begin position="1"/>
        <end position="74"/>
    </location>
</feature>
<evidence type="ECO:0000256" key="2">
    <source>
        <dbReference type="ARBA" id="ARBA00022692"/>
    </source>
</evidence>
<dbReference type="Pfam" id="PF00193">
    <property type="entry name" value="Xlink"/>
    <property type="match status" value="1"/>
</dbReference>
<keyword evidence="3" id="KW-0732">Signal</keyword>
<evidence type="ECO:0000259" key="10">
    <source>
        <dbReference type="PROSITE" id="PS50963"/>
    </source>
</evidence>
<dbReference type="EMBL" id="RJVU01004142">
    <property type="protein sequence ID" value="ROL54880.1"/>
    <property type="molecule type" value="Genomic_DNA"/>
</dbReference>
<organism evidence="11 12">
    <name type="scientific">Anabarilius grahami</name>
    <name type="common">Kanglang fish</name>
    <name type="synonym">Barilius grahami</name>
    <dbReference type="NCBI Taxonomy" id="495550"/>
    <lineage>
        <taxon>Eukaryota</taxon>
        <taxon>Metazoa</taxon>
        <taxon>Chordata</taxon>
        <taxon>Craniata</taxon>
        <taxon>Vertebrata</taxon>
        <taxon>Euteleostomi</taxon>
        <taxon>Actinopterygii</taxon>
        <taxon>Neopterygii</taxon>
        <taxon>Teleostei</taxon>
        <taxon>Ostariophysi</taxon>
        <taxon>Cypriniformes</taxon>
        <taxon>Xenocyprididae</taxon>
        <taxon>Xenocypridinae</taxon>
        <taxon>Xenocypridinae incertae sedis</taxon>
        <taxon>Anabarilius</taxon>
    </lineage>
</organism>
<comment type="caution">
    <text evidence="9">Lacks conserved residue(s) required for the propagation of feature annotation.</text>
</comment>
<keyword evidence="7" id="KW-0675">Receptor</keyword>
<evidence type="ECO:0000256" key="5">
    <source>
        <dbReference type="ARBA" id="ARBA00023136"/>
    </source>
</evidence>
<evidence type="ECO:0000256" key="1">
    <source>
        <dbReference type="ARBA" id="ARBA00004167"/>
    </source>
</evidence>
<dbReference type="GO" id="GO:0070374">
    <property type="term" value="P:positive regulation of ERK1 and ERK2 cascade"/>
    <property type="evidence" value="ECO:0007669"/>
    <property type="project" value="TreeGrafter"/>
</dbReference>
<keyword evidence="6 9" id="KW-1015">Disulfide bond</keyword>
<protein>
    <submittedName>
        <fullName evidence="11">CD44 antigen</fullName>
    </submittedName>
</protein>
<dbReference type="InterPro" id="IPR016187">
    <property type="entry name" value="CTDL_fold"/>
</dbReference>
<dbReference type="InterPro" id="IPR000538">
    <property type="entry name" value="Link_dom"/>
</dbReference>
<evidence type="ECO:0000256" key="8">
    <source>
        <dbReference type="ARBA" id="ARBA00023180"/>
    </source>
</evidence>
<evidence type="ECO:0000256" key="3">
    <source>
        <dbReference type="ARBA" id="ARBA00022729"/>
    </source>
</evidence>